<dbReference type="EC" id="3.5.4.4" evidence="4"/>
<evidence type="ECO:0000256" key="10">
    <source>
        <dbReference type="SAM" id="SignalP"/>
    </source>
</evidence>
<dbReference type="Gene3D" id="3.20.20.140">
    <property type="entry name" value="Metal-dependent hydrolases"/>
    <property type="match status" value="1"/>
</dbReference>
<dbReference type="InterPro" id="IPR001365">
    <property type="entry name" value="A_deaminase_dom"/>
</dbReference>
<dbReference type="GO" id="GO:0046872">
    <property type="term" value="F:metal ion binding"/>
    <property type="evidence" value="ECO:0007669"/>
    <property type="project" value="UniProtKB-KW"/>
</dbReference>
<dbReference type="CDD" id="cd01321">
    <property type="entry name" value="ADGF"/>
    <property type="match status" value="1"/>
</dbReference>
<dbReference type="EMBL" id="VSWD01000005">
    <property type="protein sequence ID" value="KAK3102124.1"/>
    <property type="molecule type" value="Genomic_DNA"/>
</dbReference>
<comment type="cofactor">
    <cofactor evidence="1">
        <name>Zn(2+)</name>
        <dbReference type="ChEBI" id="CHEBI:29105"/>
    </cofactor>
</comment>
<feature type="domain" description="Adenosine/AMP deaminase N-terminal" evidence="12">
    <location>
        <begin position="29"/>
        <end position="114"/>
    </location>
</feature>
<comment type="subcellular location">
    <subcellularLocation>
        <location evidence="2">Secreted</location>
    </subcellularLocation>
</comment>
<dbReference type="InterPro" id="IPR006330">
    <property type="entry name" value="Ado/ade_deaminase"/>
</dbReference>
<feature type="domain" description="Adenosine deaminase" evidence="11">
    <location>
        <begin position="213"/>
        <end position="508"/>
    </location>
</feature>
<accession>A0AA88YBP3</accession>
<name>A0AA88YBP3_PINIB</name>
<keyword evidence="7 10" id="KW-0732">Signal</keyword>
<evidence type="ECO:0000256" key="5">
    <source>
        <dbReference type="ARBA" id="ARBA00022525"/>
    </source>
</evidence>
<comment type="catalytic activity">
    <reaction evidence="9">
        <text>adenosine + H2O + H(+) = inosine + NH4(+)</text>
        <dbReference type="Rhea" id="RHEA:24408"/>
        <dbReference type="ChEBI" id="CHEBI:15377"/>
        <dbReference type="ChEBI" id="CHEBI:15378"/>
        <dbReference type="ChEBI" id="CHEBI:16335"/>
        <dbReference type="ChEBI" id="CHEBI:17596"/>
        <dbReference type="ChEBI" id="CHEBI:28938"/>
        <dbReference type="EC" id="3.5.4.4"/>
    </reaction>
</comment>
<reference evidence="13" key="1">
    <citation type="submission" date="2019-08" db="EMBL/GenBank/DDBJ databases">
        <title>The improved chromosome-level genome for the pearl oyster Pinctada fucata martensii using PacBio sequencing and Hi-C.</title>
        <authorList>
            <person name="Zheng Z."/>
        </authorList>
    </citation>
    <scope>NUCLEOTIDE SEQUENCE</scope>
    <source>
        <strain evidence="13">ZZ-2019</strain>
        <tissue evidence="13">Adductor muscle</tissue>
    </source>
</reference>
<dbReference type="PANTHER" id="PTHR11409">
    <property type="entry name" value="ADENOSINE DEAMINASE"/>
    <property type="match status" value="1"/>
</dbReference>
<feature type="chain" id="PRO_5041709455" description="adenosine deaminase" evidence="10">
    <location>
        <begin position="21"/>
        <end position="539"/>
    </location>
</feature>
<dbReference type="NCBIfam" id="TIGR01431">
    <property type="entry name" value="adm_rel"/>
    <property type="match status" value="1"/>
</dbReference>
<keyword evidence="5" id="KW-0964">Secreted</keyword>
<comment type="caution">
    <text evidence="13">The sequence shown here is derived from an EMBL/GenBank/DDBJ whole genome shotgun (WGS) entry which is preliminary data.</text>
</comment>
<keyword evidence="6" id="KW-0479">Metal-binding</keyword>
<dbReference type="Proteomes" id="UP001186944">
    <property type="component" value="Unassembled WGS sequence"/>
</dbReference>
<evidence type="ECO:0000313" key="13">
    <source>
        <dbReference type="EMBL" id="KAK3102124.1"/>
    </source>
</evidence>
<sequence>MEWYDWKFSVCLWFVFGVHSSPVNIRQVYESYDASVSRDTYLRQREALLQADENMRIGNKIVLDENERRANTILMHYKTLEINKSRASDTPFPPSIHFFQAKPLIEKSKVFQIIKKMPKGGALHLHDTSITDVNWLVKNVTYRENCYMCINKDGFIYFHFWSTPPQNPDCPWRLVKTERANSGNVDLFDQRIYNNLTIVLDDPVSAYPSINVVWKRFLQTFDQAGGLIYYAPVFRDYFYEALQEFCDDNVQYLEFRGLLPTTYELNGQEHDQTWALKVYDTIFKQFTSTNKQKFSGGKFIYSSLRIYKEKDILGEVIKSLKFIKQFPDTFAGYDLVGQEDPGIPLLDYLDALLYPSQQSQPLSLPYFFHAGETDWEGTPTDRNLVDAVLLNTSRIGHGYAIVKHPAVLQMAKTKNIAIEVNPISNQVLKLVDDLRNHPAAALIAENYPVVISADDPALWGARGLSYDFYMAFMGLSGENSDLRLLKQLAINSIMYSAMTANEKAQAMDLWKLNWSHFIQQILQENQNLSSYIRPGPPFG</sequence>
<protein>
    <recommendedName>
        <fullName evidence="4">adenosine deaminase</fullName>
        <ecNumber evidence="4">3.5.4.4</ecNumber>
    </recommendedName>
</protein>
<dbReference type="FunFam" id="3.20.20.140:FF:000017">
    <property type="entry name" value="Adenosine deaminase 2"/>
    <property type="match status" value="1"/>
</dbReference>
<comment type="similarity">
    <text evidence="3">Belongs to the metallo-dependent hydrolases superfamily. Adenosine and AMP deaminases family. ADGF subfamily.</text>
</comment>
<proteinExistence type="inferred from homology"/>
<dbReference type="GO" id="GO:0004000">
    <property type="term" value="F:adenosine deaminase activity"/>
    <property type="evidence" value="ECO:0007669"/>
    <property type="project" value="InterPro"/>
</dbReference>
<evidence type="ECO:0000256" key="6">
    <source>
        <dbReference type="ARBA" id="ARBA00022723"/>
    </source>
</evidence>
<keyword evidence="14" id="KW-1185">Reference proteome</keyword>
<dbReference type="GO" id="GO:0046103">
    <property type="term" value="P:inosine biosynthetic process"/>
    <property type="evidence" value="ECO:0007669"/>
    <property type="project" value="TreeGrafter"/>
</dbReference>
<dbReference type="GO" id="GO:0005615">
    <property type="term" value="C:extracellular space"/>
    <property type="evidence" value="ECO:0007669"/>
    <property type="project" value="InterPro"/>
</dbReference>
<dbReference type="InterPro" id="IPR006331">
    <property type="entry name" value="ADGF"/>
</dbReference>
<feature type="signal peptide" evidence="10">
    <location>
        <begin position="1"/>
        <end position="20"/>
    </location>
</feature>
<dbReference type="SUPFAM" id="SSF51556">
    <property type="entry name" value="Metallo-dependent hydrolases"/>
    <property type="match status" value="1"/>
</dbReference>
<dbReference type="GO" id="GO:0006154">
    <property type="term" value="P:adenosine catabolic process"/>
    <property type="evidence" value="ECO:0007669"/>
    <property type="project" value="InterPro"/>
</dbReference>
<dbReference type="AlphaFoldDB" id="A0AA88YBP3"/>
<evidence type="ECO:0000256" key="4">
    <source>
        <dbReference type="ARBA" id="ARBA00012784"/>
    </source>
</evidence>
<gene>
    <name evidence="13" type="ORF">FSP39_009001</name>
</gene>
<dbReference type="InterPro" id="IPR013659">
    <property type="entry name" value="A_deaminase_N"/>
</dbReference>
<evidence type="ECO:0000256" key="7">
    <source>
        <dbReference type="ARBA" id="ARBA00022729"/>
    </source>
</evidence>
<evidence type="ECO:0000313" key="14">
    <source>
        <dbReference type="Proteomes" id="UP001186944"/>
    </source>
</evidence>
<evidence type="ECO:0000256" key="9">
    <source>
        <dbReference type="ARBA" id="ARBA00047764"/>
    </source>
</evidence>
<evidence type="ECO:0000256" key="3">
    <source>
        <dbReference type="ARBA" id="ARBA00006083"/>
    </source>
</evidence>
<dbReference type="Pfam" id="PF00962">
    <property type="entry name" value="A_deaminase"/>
    <property type="match status" value="1"/>
</dbReference>
<dbReference type="InterPro" id="IPR032466">
    <property type="entry name" value="Metal_Hydrolase"/>
</dbReference>
<evidence type="ECO:0000259" key="12">
    <source>
        <dbReference type="Pfam" id="PF08451"/>
    </source>
</evidence>
<dbReference type="Pfam" id="PF08451">
    <property type="entry name" value="A_deaminase_N"/>
    <property type="match status" value="1"/>
</dbReference>
<evidence type="ECO:0000259" key="11">
    <source>
        <dbReference type="Pfam" id="PF00962"/>
    </source>
</evidence>
<dbReference type="PANTHER" id="PTHR11409:SF39">
    <property type="entry name" value="ADENOSINE DEAMINASE 2"/>
    <property type="match status" value="1"/>
</dbReference>
<organism evidence="13 14">
    <name type="scientific">Pinctada imbricata</name>
    <name type="common">Atlantic pearl-oyster</name>
    <name type="synonym">Pinctada martensii</name>
    <dbReference type="NCBI Taxonomy" id="66713"/>
    <lineage>
        <taxon>Eukaryota</taxon>
        <taxon>Metazoa</taxon>
        <taxon>Spiralia</taxon>
        <taxon>Lophotrochozoa</taxon>
        <taxon>Mollusca</taxon>
        <taxon>Bivalvia</taxon>
        <taxon>Autobranchia</taxon>
        <taxon>Pteriomorphia</taxon>
        <taxon>Pterioida</taxon>
        <taxon>Pterioidea</taxon>
        <taxon>Pteriidae</taxon>
        <taxon>Pinctada</taxon>
    </lineage>
</organism>
<keyword evidence="8" id="KW-0378">Hydrolase</keyword>
<evidence type="ECO:0000256" key="1">
    <source>
        <dbReference type="ARBA" id="ARBA00001947"/>
    </source>
</evidence>
<evidence type="ECO:0000256" key="8">
    <source>
        <dbReference type="ARBA" id="ARBA00022801"/>
    </source>
</evidence>
<evidence type="ECO:0000256" key="2">
    <source>
        <dbReference type="ARBA" id="ARBA00004613"/>
    </source>
</evidence>